<keyword evidence="2" id="KW-0732">Signal</keyword>
<reference evidence="3 4" key="1">
    <citation type="journal article" date="2024" name="BMC Genomics">
        <title>De novo assembly and annotation of Popillia japonica's genome with initial clues to its potential as an invasive pest.</title>
        <authorList>
            <person name="Cucini C."/>
            <person name="Boschi S."/>
            <person name="Funari R."/>
            <person name="Cardaioli E."/>
            <person name="Iannotti N."/>
            <person name="Marturano G."/>
            <person name="Paoli F."/>
            <person name="Bruttini M."/>
            <person name="Carapelli A."/>
            <person name="Frati F."/>
            <person name="Nardi F."/>
        </authorList>
    </citation>
    <scope>NUCLEOTIDE SEQUENCE [LARGE SCALE GENOMIC DNA]</scope>
    <source>
        <strain evidence="3">DMR45628</strain>
    </source>
</reference>
<evidence type="ECO:0000256" key="1">
    <source>
        <dbReference type="SAM" id="Phobius"/>
    </source>
</evidence>
<keyword evidence="4" id="KW-1185">Reference proteome</keyword>
<evidence type="ECO:0000313" key="3">
    <source>
        <dbReference type="EMBL" id="KAK9711465.1"/>
    </source>
</evidence>
<accession>A0AAW1K2Q8</accession>
<evidence type="ECO:0000313" key="4">
    <source>
        <dbReference type="Proteomes" id="UP001458880"/>
    </source>
</evidence>
<feature type="signal peptide" evidence="2">
    <location>
        <begin position="1"/>
        <end position="17"/>
    </location>
</feature>
<comment type="caution">
    <text evidence="3">The sequence shown here is derived from an EMBL/GenBank/DDBJ whole genome shotgun (WGS) entry which is preliminary data.</text>
</comment>
<protein>
    <submittedName>
        <fullName evidence="3">Uncharacterized protein</fullName>
    </submittedName>
</protein>
<dbReference type="Proteomes" id="UP001458880">
    <property type="component" value="Unassembled WGS sequence"/>
</dbReference>
<feature type="transmembrane region" description="Helical" evidence="1">
    <location>
        <begin position="338"/>
        <end position="357"/>
    </location>
</feature>
<organism evidence="3 4">
    <name type="scientific">Popillia japonica</name>
    <name type="common">Japanese beetle</name>
    <dbReference type="NCBI Taxonomy" id="7064"/>
    <lineage>
        <taxon>Eukaryota</taxon>
        <taxon>Metazoa</taxon>
        <taxon>Ecdysozoa</taxon>
        <taxon>Arthropoda</taxon>
        <taxon>Hexapoda</taxon>
        <taxon>Insecta</taxon>
        <taxon>Pterygota</taxon>
        <taxon>Neoptera</taxon>
        <taxon>Endopterygota</taxon>
        <taxon>Coleoptera</taxon>
        <taxon>Polyphaga</taxon>
        <taxon>Scarabaeiformia</taxon>
        <taxon>Scarabaeidae</taxon>
        <taxon>Rutelinae</taxon>
        <taxon>Popillia</taxon>
    </lineage>
</organism>
<name>A0AAW1K2Q8_POPJA</name>
<keyword evidence="1" id="KW-0812">Transmembrane</keyword>
<keyword evidence="1" id="KW-0472">Membrane</keyword>
<feature type="transmembrane region" description="Helical" evidence="1">
    <location>
        <begin position="403"/>
        <end position="423"/>
    </location>
</feature>
<keyword evidence="1" id="KW-1133">Transmembrane helix</keyword>
<feature type="transmembrane region" description="Helical" evidence="1">
    <location>
        <begin position="435"/>
        <end position="456"/>
    </location>
</feature>
<dbReference type="EMBL" id="JASPKY010000279">
    <property type="protein sequence ID" value="KAK9711465.1"/>
    <property type="molecule type" value="Genomic_DNA"/>
</dbReference>
<dbReference type="AlphaFoldDB" id="A0AAW1K2Q8"/>
<evidence type="ECO:0000256" key="2">
    <source>
        <dbReference type="SAM" id="SignalP"/>
    </source>
</evidence>
<sequence>MKSILFAIVCLAASVSAAEVCSLACTGNWTGQSSVVVEIGKDVDIIFDTEDKIFAVINTNLNLSIAVNGKFVLILNITSGNYLLIDINTQYAIIGSIQIDFLLSGGGINYTKFVVDVNVVFSKYTSITSSTSGSFNFGLIIAAFYAGNFNLVSIVGQTIAGQLSASFGIWLQLVRTAIVNGSLTLSNGIWGFLAIVIDIDITIAVAIFEVIRVSVEVFHEVSVQIIVALVSRIQQNIQSVISFAFKIGSYISITGNANINSLIAYLNNATNNPVSFNVTLGGSSFALLVVRVDGQYVIQLTTASGSIQQLNIQFIFAGDVLIIYNLRTNIAIALYRRYLLVVNATAEIGLLYTWQLFTGIKVGVVNTASLSADLRASLFAKVAADVKAIINSNGSSLTTSWSALYRAVVSGSVTAVGGLVGSGNASAVITFYGRFVASTSGSISVGAIATAVFSAGVSGLSIWIRALITIFSALITTLANTTQSWITIISTLTGSGSITISG</sequence>
<proteinExistence type="predicted"/>
<feature type="chain" id="PRO_5043721538" evidence="2">
    <location>
        <begin position="18"/>
        <end position="502"/>
    </location>
</feature>
<gene>
    <name evidence="3" type="ORF">QE152_g25426</name>
</gene>